<dbReference type="Pfam" id="PF13230">
    <property type="entry name" value="GATase_4"/>
    <property type="match status" value="1"/>
</dbReference>
<sequence>MCELLAMSANVPTDICFSFSGLMQRGGNTGPHKDGWGITFYEGKGCRSFKDPLPSAESAIAKLVTEYPIKSEAVICHIRQANSGAVCLENTHPFVRQMWGKNWTYAHNGQLKDYQEKLPINLHIPIGTTDSEHAFCWILDQLQSKFGRNEPEATILFSYVAELSARIKNLGVFNLLLSNGDCLFAFCSNNLHWITRRSPFGEATLIDAEMRVNFHHETTDKDIVTVIATQPLTEDETWHKMSSGQWQLFCLGESLASGETL</sequence>
<organism evidence="3 4">
    <name type="scientific">Thalassotalea profundi</name>
    <dbReference type="NCBI Taxonomy" id="2036687"/>
    <lineage>
        <taxon>Bacteria</taxon>
        <taxon>Pseudomonadati</taxon>
        <taxon>Pseudomonadota</taxon>
        <taxon>Gammaproteobacteria</taxon>
        <taxon>Alteromonadales</taxon>
        <taxon>Colwelliaceae</taxon>
        <taxon>Thalassotalea</taxon>
    </lineage>
</organism>
<keyword evidence="1 3" id="KW-0315">Glutamine amidotransferase</keyword>
<feature type="domain" description="Glutamine amidotransferase type-2" evidence="2">
    <location>
        <begin position="2"/>
        <end position="261"/>
    </location>
</feature>
<dbReference type="CDD" id="cd01908">
    <property type="entry name" value="YafJ"/>
    <property type="match status" value="1"/>
</dbReference>
<evidence type="ECO:0000313" key="3">
    <source>
        <dbReference type="EMBL" id="GHE97896.1"/>
    </source>
</evidence>
<dbReference type="PROSITE" id="PS51278">
    <property type="entry name" value="GATASE_TYPE_2"/>
    <property type="match status" value="1"/>
</dbReference>
<dbReference type="EMBL" id="BNAH01000013">
    <property type="protein sequence ID" value="GHE97896.1"/>
    <property type="molecule type" value="Genomic_DNA"/>
</dbReference>
<keyword evidence="4" id="KW-1185">Reference proteome</keyword>
<evidence type="ECO:0000259" key="2">
    <source>
        <dbReference type="PROSITE" id="PS51278"/>
    </source>
</evidence>
<dbReference type="InterPro" id="IPR026869">
    <property type="entry name" value="EgtC-like"/>
</dbReference>
<dbReference type="InterPro" id="IPR017932">
    <property type="entry name" value="GATase_2_dom"/>
</dbReference>
<evidence type="ECO:0000256" key="1">
    <source>
        <dbReference type="ARBA" id="ARBA00022962"/>
    </source>
</evidence>
<gene>
    <name evidence="3" type="ORF">GCM10011501_29230</name>
</gene>
<dbReference type="RefSeq" id="WP_189378997.1">
    <property type="nucleotide sequence ID" value="NZ_BNAH01000013.1"/>
</dbReference>
<dbReference type="PANTHER" id="PTHR42824">
    <property type="entry name" value="GLUTAMINE AMIDOTRANSFERASE"/>
    <property type="match status" value="1"/>
</dbReference>
<evidence type="ECO:0000313" key="4">
    <source>
        <dbReference type="Proteomes" id="UP000626370"/>
    </source>
</evidence>
<dbReference type="InterPro" id="IPR029055">
    <property type="entry name" value="Ntn_hydrolases_N"/>
</dbReference>
<proteinExistence type="predicted"/>
<dbReference type="SUPFAM" id="SSF56235">
    <property type="entry name" value="N-terminal nucleophile aminohydrolases (Ntn hydrolases)"/>
    <property type="match status" value="1"/>
</dbReference>
<dbReference type="Gene3D" id="3.60.20.10">
    <property type="entry name" value="Glutamine Phosphoribosylpyrophosphate, subunit 1, domain 1"/>
    <property type="match status" value="1"/>
</dbReference>
<name>A0ABQ3J226_9GAMM</name>
<reference evidence="4" key="1">
    <citation type="journal article" date="2019" name="Int. J. Syst. Evol. Microbiol.">
        <title>The Global Catalogue of Microorganisms (GCM) 10K type strain sequencing project: providing services to taxonomists for standard genome sequencing and annotation.</title>
        <authorList>
            <consortium name="The Broad Institute Genomics Platform"/>
            <consortium name="The Broad Institute Genome Sequencing Center for Infectious Disease"/>
            <person name="Wu L."/>
            <person name="Ma J."/>
        </authorList>
    </citation>
    <scope>NUCLEOTIDE SEQUENCE [LARGE SCALE GENOMIC DNA]</scope>
    <source>
        <strain evidence="4">CGMCC 1.15922</strain>
    </source>
</reference>
<accession>A0ABQ3J226</accession>
<comment type="caution">
    <text evidence="3">The sequence shown here is derived from an EMBL/GenBank/DDBJ whole genome shotgun (WGS) entry which is preliminary data.</text>
</comment>
<protein>
    <submittedName>
        <fullName evidence="3">Class II glutamine amidotransferase</fullName>
    </submittedName>
</protein>
<dbReference type="Proteomes" id="UP000626370">
    <property type="component" value="Unassembled WGS sequence"/>
</dbReference>
<dbReference type="PANTHER" id="PTHR42824:SF1">
    <property type="entry name" value="GLUTAMINE AMIDOTRANSFERASE YAFJ-RELATED"/>
    <property type="match status" value="1"/>
</dbReference>